<evidence type="ECO:0000313" key="1">
    <source>
        <dbReference type="EMBL" id="KAK0582189.1"/>
    </source>
</evidence>
<reference evidence="1" key="1">
    <citation type="journal article" date="2022" name="Plant J.">
        <title>Strategies of tolerance reflected in two North American maple genomes.</title>
        <authorList>
            <person name="McEvoy S.L."/>
            <person name="Sezen U.U."/>
            <person name="Trouern-Trend A."/>
            <person name="McMahon S.M."/>
            <person name="Schaberg P.G."/>
            <person name="Yang J."/>
            <person name="Wegrzyn J.L."/>
            <person name="Swenson N.G."/>
        </authorList>
    </citation>
    <scope>NUCLEOTIDE SEQUENCE</scope>
    <source>
        <strain evidence="1">NS2018</strain>
    </source>
</reference>
<comment type="caution">
    <text evidence="1">The sequence shown here is derived from an EMBL/GenBank/DDBJ whole genome shotgun (WGS) entry which is preliminary data.</text>
</comment>
<proteinExistence type="predicted"/>
<name>A0AA39VD28_ACESA</name>
<organism evidence="1 2">
    <name type="scientific">Acer saccharum</name>
    <name type="common">Sugar maple</name>
    <dbReference type="NCBI Taxonomy" id="4024"/>
    <lineage>
        <taxon>Eukaryota</taxon>
        <taxon>Viridiplantae</taxon>
        <taxon>Streptophyta</taxon>
        <taxon>Embryophyta</taxon>
        <taxon>Tracheophyta</taxon>
        <taxon>Spermatophyta</taxon>
        <taxon>Magnoliopsida</taxon>
        <taxon>eudicotyledons</taxon>
        <taxon>Gunneridae</taxon>
        <taxon>Pentapetalae</taxon>
        <taxon>rosids</taxon>
        <taxon>malvids</taxon>
        <taxon>Sapindales</taxon>
        <taxon>Sapindaceae</taxon>
        <taxon>Hippocastanoideae</taxon>
        <taxon>Acereae</taxon>
        <taxon>Acer</taxon>
    </lineage>
</organism>
<dbReference type="Proteomes" id="UP001168877">
    <property type="component" value="Unassembled WGS sequence"/>
</dbReference>
<dbReference type="AlphaFoldDB" id="A0AA39VD28"/>
<protein>
    <submittedName>
        <fullName evidence="1">Uncharacterized protein</fullName>
    </submittedName>
</protein>
<gene>
    <name evidence="1" type="ORF">LWI29_022571</name>
</gene>
<accession>A0AA39VD28</accession>
<evidence type="ECO:0000313" key="2">
    <source>
        <dbReference type="Proteomes" id="UP001168877"/>
    </source>
</evidence>
<keyword evidence="2" id="KW-1185">Reference proteome</keyword>
<reference evidence="1" key="2">
    <citation type="submission" date="2023-06" db="EMBL/GenBank/DDBJ databases">
        <authorList>
            <person name="Swenson N.G."/>
            <person name="Wegrzyn J.L."/>
            <person name="Mcevoy S.L."/>
        </authorList>
    </citation>
    <scope>NUCLEOTIDE SEQUENCE</scope>
    <source>
        <strain evidence="1">NS2018</strain>
        <tissue evidence="1">Leaf</tissue>
    </source>
</reference>
<sequence>MLIEMEIQRRFLGFWVFHFGLVLKMFDVEPRTGFEDDDDDDDVESVDDDEKLEILCEIEGFDEELKVRVFYWFGINVVVEFSPRSSNQFADKLAKLGSSMKGNFVDWGDFDN</sequence>
<dbReference type="EMBL" id="JAUESC010000384">
    <property type="protein sequence ID" value="KAK0582189.1"/>
    <property type="molecule type" value="Genomic_DNA"/>
</dbReference>